<accession>A0ABS1BAR7</accession>
<dbReference type="Proteomes" id="UP000612352">
    <property type="component" value="Unassembled WGS sequence"/>
</dbReference>
<dbReference type="EMBL" id="JAEDAJ010000005">
    <property type="protein sequence ID" value="MBK0331756.1"/>
    <property type="molecule type" value="Genomic_DNA"/>
</dbReference>
<sequence>MRPLHLENATVMVTGASSGLGVEFAHQLAARGADLVLVARRADRLAEVASQIGSAHGVTVTTLTMDLSREGAAAALRRDLTQRGITLTGLVNNAGFGYSGALHRVDEERTLEMVRLNVDALVDLTTTFLPDLRASGNGILVNLASLAAFQPNPGLAVYGASKAFVLNFTQALWEESRSAGLRVLALCPGPAKTEFFEVAGEAAAAGLPRMEPDEVVEAALKALSRRHPPSTVVPGMANTAMAQLTRRVLPTRLVASTVGRMMRRGEARGEARGQER</sequence>
<dbReference type="RefSeq" id="WP_200502409.1">
    <property type="nucleotide sequence ID" value="NZ_JAEDAJ010000005.1"/>
</dbReference>
<name>A0ABS1BAR7_9MICO</name>
<comment type="similarity">
    <text evidence="1 3">Belongs to the short-chain dehydrogenases/reductases (SDR) family.</text>
</comment>
<organism evidence="4 5">
    <name type="scientific">Brachybacterium halotolerans</name>
    <dbReference type="NCBI Taxonomy" id="2795215"/>
    <lineage>
        <taxon>Bacteria</taxon>
        <taxon>Bacillati</taxon>
        <taxon>Actinomycetota</taxon>
        <taxon>Actinomycetes</taxon>
        <taxon>Micrococcales</taxon>
        <taxon>Dermabacteraceae</taxon>
        <taxon>Brachybacterium</taxon>
    </lineage>
</organism>
<dbReference type="PRINTS" id="PR00080">
    <property type="entry name" value="SDRFAMILY"/>
</dbReference>
<evidence type="ECO:0000256" key="1">
    <source>
        <dbReference type="ARBA" id="ARBA00006484"/>
    </source>
</evidence>
<evidence type="ECO:0000256" key="3">
    <source>
        <dbReference type="RuleBase" id="RU000363"/>
    </source>
</evidence>
<gene>
    <name evidence="4" type="ORF">I8D64_10100</name>
</gene>
<dbReference type="PANTHER" id="PTHR42901:SF1">
    <property type="entry name" value="ALCOHOL DEHYDROGENASE"/>
    <property type="match status" value="1"/>
</dbReference>
<comment type="caution">
    <text evidence="4">The sequence shown here is derived from an EMBL/GenBank/DDBJ whole genome shotgun (WGS) entry which is preliminary data.</text>
</comment>
<dbReference type="Pfam" id="PF00106">
    <property type="entry name" value="adh_short"/>
    <property type="match status" value="1"/>
</dbReference>
<dbReference type="Gene3D" id="3.40.50.720">
    <property type="entry name" value="NAD(P)-binding Rossmann-like Domain"/>
    <property type="match status" value="1"/>
</dbReference>
<evidence type="ECO:0000313" key="5">
    <source>
        <dbReference type="Proteomes" id="UP000612352"/>
    </source>
</evidence>
<dbReference type="SUPFAM" id="SSF51735">
    <property type="entry name" value="NAD(P)-binding Rossmann-fold domains"/>
    <property type="match status" value="1"/>
</dbReference>
<evidence type="ECO:0000256" key="2">
    <source>
        <dbReference type="ARBA" id="ARBA00023002"/>
    </source>
</evidence>
<dbReference type="PANTHER" id="PTHR42901">
    <property type="entry name" value="ALCOHOL DEHYDROGENASE"/>
    <property type="match status" value="1"/>
</dbReference>
<keyword evidence="5" id="KW-1185">Reference proteome</keyword>
<dbReference type="InterPro" id="IPR036291">
    <property type="entry name" value="NAD(P)-bd_dom_sf"/>
</dbReference>
<dbReference type="InterPro" id="IPR002347">
    <property type="entry name" value="SDR_fam"/>
</dbReference>
<evidence type="ECO:0000313" key="4">
    <source>
        <dbReference type="EMBL" id="MBK0331756.1"/>
    </source>
</evidence>
<proteinExistence type="inferred from homology"/>
<dbReference type="CDD" id="cd05233">
    <property type="entry name" value="SDR_c"/>
    <property type="match status" value="1"/>
</dbReference>
<keyword evidence="2" id="KW-0560">Oxidoreductase</keyword>
<dbReference type="PRINTS" id="PR00081">
    <property type="entry name" value="GDHRDH"/>
</dbReference>
<reference evidence="4 5" key="1">
    <citation type="submission" date="2020-12" db="EMBL/GenBank/DDBJ databases">
        <title>Brachybacterium sp. MASK1Z-5, whole genome shotgun sequence.</title>
        <authorList>
            <person name="Tuo L."/>
        </authorList>
    </citation>
    <scope>NUCLEOTIDE SEQUENCE [LARGE SCALE GENOMIC DNA]</scope>
    <source>
        <strain evidence="4 5">MASK1Z-5</strain>
    </source>
</reference>
<dbReference type="PIRSF" id="PIRSF000126">
    <property type="entry name" value="11-beta-HSD1"/>
    <property type="match status" value="1"/>
</dbReference>
<protein>
    <submittedName>
        <fullName evidence="4">SDR family oxidoreductase</fullName>
    </submittedName>
</protein>